<evidence type="ECO:0008006" key="4">
    <source>
        <dbReference type="Google" id="ProtNLM"/>
    </source>
</evidence>
<proteinExistence type="predicted"/>
<dbReference type="EMBL" id="WTXG01000006">
    <property type="protein sequence ID" value="KAI0305177.1"/>
    <property type="molecule type" value="Genomic_DNA"/>
</dbReference>
<dbReference type="SUPFAM" id="SSF56281">
    <property type="entry name" value="Metallo-hydrolase/oxidoreductase"/>
    <property type="match status" value="1"/>
</dbReference>
<keyword evidence="3" id="KW-1185">Reference proteome</keyword>
<dbReference type="PANTHER" id="PTHR33835:SF1">
    <property type="entry name" value="METALLO-BETA-LACTAMASE DOMAIN-CONTAINING PROTEIN"/>
    <property type="match status" value="1"/>
</dbReference>
<feature type="region of interest" description="Disordered" evidence="1">
    <location>
        <begin position="7"/>
        <end position="30"/>
    </location>
</feature>
<evidence type="ECO:0000313" key="2">
    <source>
        <dbReference type="EMBL" id="KAI0305177.1"/>
    </source>
</evidence>
<evidence type="ECO:0000256" key="1">
    <source>
        <dbReference type="SAM" id="MobiDB-lite"/>
    </source>
</evidence>
<evidence type="ECO:0000313" key="3">
    <source>
        <dbReference type="Proteomes" id="UP001203297"/>
    </source>
</evidence>
<dbReference type="Proteomes" id="UP001203297">
    <property type="component" value="Unassembled WGS sequence"/>
</dbReference>
<dbReference type="AlphaFoldDB" id="A0AAD4M7G5"/>
<dbReference type="PANTHER" id="PTHR33835">
    <property type="entry name" value="YALI0C07656P"/>
    <property type="match status" value="1"/>
</dbReference>
<gene>
    <name evidence="2" type="ORF">B0F90DRAFT_1164560</name>
</gene>
<sequence>MITVALIPAPQPQPQHSHSHSRSRHLNTHTHTHDSNIMVNVIIREVASNVWTFSTPFTRLGVFRIGGRSTAIKLASGAVWVLASTPLTDETKAAIDRLGPVKFVVGPNAVHHLFLAEFHKAYPNAMLLTVEEVVKKKKDWSDSNRDPTFDFDDEIRSCYFTGFRNKDVAFFHSRSKTLIAADLIFNLPPTEQYSETRSGRGLCGCAKLTPYTSIHHALTRALVVNPAAMRRDVKSVANWDFHRIIPCHGNIIEVNGKKVWRAAYNTYLD</sequence>
<feature type="compositionally biased region" description="Basic residues" evidence="1">
    <location>
        <begin position="17"/>
        <end position="30"/>
    </location>
</feature>
<comment type="caution">
    <text evidence="2">The sequence shown here is derived from an EMBL/GenBank/DDBJ whole genome shotgun (WGS) entry which is preliminary data.</text>
</comment>
<name>A0AAD4M7G5_9AGAM</name>
<reference evidence="2" key="1">
    <citation type="journal article" date="2022" name="New Phytol.">
        <title>Evolutionary transition to the ectomycorrhizal habit in the genomes of a hyperdiverse lineage of mushroom-forming fungi.</title>
        <authorList>
            <person name="Looney B."/>
            <person name="Miyauchi S."/>
            <person name="Morin E."/>
            <person name="Drula E."/>
            <person name="Courty P.E."/>
            <person name="Kohler A."/>
            <person name="Kuo A."/>
            <person name="LaButti K."/>
            <person name="Pangilinan J."/>
            <person name="Lipzen A."/>
            <person name="Riley R."/>
            <person name="Andreopoulos W."/>
            <person name="He G."/>
            <person name="Johnson J."/>
            <person name="Nolan M."/>
            <person name="Tritt A."/>
            <person name="Barry K.W."/>
            <person name="Grigoriev I.V."/>
            <person name="Nagy L.G."/>
            <person name="Hibbett D."/>
            <person name="Henrissat B."/>
            <person name="Matheny P.B."/>
            <person name="Labbe J."/>
            <person name="Martin F.M."/>
        </authorList>
    </citation>
    <scope>NUCLEOTIDE SEQUENCE</scope>
    <source>
        <strain evidence="2">BPL690</strain>
    </source>
</reference>
<organism evidence="2 3">
    <name type="scientific">Multifurca ochricompacta</name>
    <dbReference type="NCBI Taxonomy" id="376703"/>
    <lineage>
        <taxon>Eukaryota</taxon>
        <taxon>Fungi</taxon>
        <taxon>Dikarya</taxon>
        <taxon>Basidiomycota</taxon>
        <taxon>Agaricomycotina</taxon>
        <taxon>Agaricomycetes</taxon>
        <taxon>Russulales</taxon>
        <taxon>Russulaceae</taxon>
        <taxon>Multifurca</taxon>
    </lineage>
</organism>
<accession>A0AAD4M7G5</accession>
<protein>
    <recommendedName>
        <fullName evidence="4">DUF4336 domain-containing protein</fullName>
    </recommendedName>
</protein>
<dbReference type="InterPro" id="IPR036866">
    <property type="entry name" value="RibonucZ/Hydroxyglut_hydro"/>
</dbReference>
<dbReference type="InterPro" id="IPR025638">
    <property type="entry name" value="DUF4336"/>
</dbReference>